<name>A0AAN9V2T2_9ORTH</name>
<dbReference type="InterPro" id="IPR004241">
    <property type="entry name" value="Atg8-like"/>
</dbReference>
<evidence type="ECO:0008006" key="8">
    <source>
        <dbReference type="Google" id="ProtNLM"/>
    </source>
</evidence>
<sequence>MSPPYKLEHSFEKRRVEGEKIRRKFPERIPVIIERANKSNIKELEKKKYLVPSELTVRQFSQIIRQRLDLHSDDKLYFFVNGVIPSSSGTMGSLYKEQHEEDSFLFITYSDSNESEKFNAKDLQSK</sequence>
<comment type="similarity">
    <text evidence="2 5">Belongs to the ATG8 family.</text>
</comment>
<evidence type="ECO:0000256" key="1">
    <source>
        <dbReference type="ARBA" id="ARBA00004370"/>
    </source>
</evidence>
<proteinExistence type="inferred from homology"/>
<protein>
    <recommendedName>
        <fullName evidence="8">Autophagy-related protein</fullName>
    </recommendedName>
</protein>
<dbReference type="Pfam" id="PF02991">
    <property type="entry name" value="ATG8"/>
    <property type="match status" value="1"/>
</dbReference>
<organism evidence="6 7">
    <name type="scientific">Gryllus longicercus</name>
    <dbReference type="NCBI Taxonomy" id="2509291"/>
    <lineage>
        <taxon>Eukaryota</taxon>
        <taxon>Metazoa</taxon>
        <taxon>Ecdysozoa</taxon>
        <taxon>Arthropoda</taxon>
        <taxon>Hexapoda</taxon>
        <taxon>Insecta</taxon>
        <taxon>Pterygota</taxon>
        <taxon>Neoptera</taxon>
        <taxon>Polyneoptera</taxon>
        <taxon>Orthoptera</taxon>
        <taxon>Ensifera</taxon>
        <taxon>Gryllidea</taxon>
        <taxon>Grylloidea</taxon>
        <taxon>Gryllidae</taxon>
        <taxon>Gryllinae</taxon>
        <taxon>Gryllus</taxon>
    </lineage>
</organism>
<comment type="subcellular location">
    <subcellularLocation>
        <location evidence="1">Membrane</location>
    </subcellularLocation>
</comment>
<dbReference type="GO" id="GO:0006914">
    <property type="term" value="P:autophagy"/>
    <property type="evidence" value="ECO:0007669"/>
    <property type="project" value="UniProtKB-KW"/>
</dbReference>
<dbReference type="Proteomes" id="UP001378592">
    <property type="component" value="Unassembled WGS sequence"/>
</dbReference>
<evidence type="ECO:0000313" key="6">
    <source>
        <dbReference type="EMBL" id="KAK7788508.1"/>
    </source>
</evidence>
<reference evidence="6 7" key="1">
    <citation type="submission" date="2024-03" db="EMBL/GenBank/DDBJ databases">
        <title>The genome assembly and annotation of the cricket Gryllus longicercus Weissman &amp; Gray.</title>
        <authorList>
            <person name="Szrajer S."/>
            <person name="Gray D."/>
            <person name="Ylla G."/>
        </authorList>
    </citation>
    <scope>NUCLEOTIDE SEQUENCE [LARGE SCALE GENOMIC DNA]</scope>
    <source>
        <strain evidence="6">DAG 2021-001</strain>
        <tissue evidence="6">Whole body minus gut</tissue>
    </source>
</reference>
<evidence type="ECO:0000256" key="2">
    <source>
        <dbReference type="ARBA" id="ARBA00007293"/>
    </source>
</evidence>
<keyword evidence="4" id="KW-0449">Lipoprotein</keyword>
<dbReference type="InterPro" id="IPR029071">
    <property type="entry name" value="Ubiquitin-like_domsf"/>
</dbReference>
<dbReference type="SUPFAM" id="SSF54236">
    <property type="entry name" value="Ubiquitin-like"/>
    <property type="match status" value="1"/>
</dbReference>
<keyword evidence="5" id="KW-0072">Autophagy</keyword>
<comment type="caution">
    <text evidence="6">The sequence shown here is derived from an EMBL/GenBank/DDBJ whole genome shotgun (WGS) entry which is preliminary data.</text>
</comment>
<dbReference type="EMBL" id="JAZDUA010001061">
    <property type="protein sequence ID" value="KAK7788508.1"/>
    <property type="molecule type" value="Genomic_DNA"/>
</dbReference>
<dbReference type="Gene3D" id="3.10.20.90">
    <property type="entry name" value="Phosphatidylinositol 3-kinase Catalytic Subunit, Chain A, domain 1"/>
    <property type="match status" value="1"/>
</dbReference>
<keyword evidence="7" id="KW-1185">Reference proteome</keyword>
<evidence type="ECO:0000256" key="3">
    <source>
        <dbReference type="ARBA" id="ARBA00023136"/>
    </source>
</evidence>
<dbReference type="AlphaFoldDB" id="A0AAN9V2T2"/>
<dbReference type="GO" id="GO:0016020">
    <property type="term" value="C:membrane"/>
    <property type="evidence" value="ECO:0007669"/>
    <property type="project" value="UniProtKB-SubCell"/>
</dbReference>
<evidence type="ECO:0000313" key="7">
    <source>
        <dbReference type="Proteomes" id="UP001378592"/>
    </source>
</evidence>
<keyword evidence="3" id="KW-0472">Membrane</keyword>
<accession>A0AAN9V2T2</accession>
<gene>
    <name evidence="6" type="ORF">R5R35_014692</name>
</gene>
<evidence type="ECO:0000256" key="5">
    <source>
        <dbReference type="RuleBase" id="RU004384"/>
    </source>
</evidence>
<dbReference type="PANTHER" id="PTHR10969">
    <property type="entry name" value="MICROTUBULE-ASSOCIATED PROTEINS 1A/1B LIGHT CHAIN 3-RELATED"/>
    <property type="match status" value="1"/>
</dbReference>
<evidence type="ECO:0000256" key="4">
    <source>
        <dbReference type="ARBA" id="ARBA00023288"/>
    </source>
</evidence>